<comment type="similarity">
    <text evidence="7">Belongs to the aldolase class II family. MtnB subfamily.</text>
</comment>
<feature type="region of interest" description="Disordered" evidence="8">
    <location>
        <begin position="653"/>
        <end position="778"/>
    </location>
</feature>
<feature type="binding site" evidence="7">
    <location>
        <position position="89"/>
    </location>
    <ligand>
        <name>substrate</name>
    </ligand>
</feature>
<dbReference type="EC" id="4.2.1.109" evidence="7"/>
<keyword evidence="3 7" id="KW-0479">Metal-binding</keyword>
<dbReference type="SUPFAM" id="SSF52540">
    <property type="entry name" value="P-loop containing nucleoside triphosphate hydrolases"/>
    <property type="match status" value="2"/>
</dbReference>
<reference evidence="10" key="1">
    <citation type="submission" date="2022-07" db="EMBL/GenBank/DDBJ databases">
        <title>Genome Sequence of Leucocoprinus birnbaumii.</title>
        <authorList>
            <person name="Buettner E."/>
        </authorList>
    </citation>
    <scope>NUCLEOTIDE SEQUENCE</scope>
    <source>
        <strain evidence="10">VT141</strain>
    </source>
</reference>
<feature type="binding site" evidence="7">
    <location>
        <position position="107"/>
    </location>
    <ligand>
        <name>Zn(2+)</name>
        <dbReference type="ChEBI" id="CHEBI:29105"/>
    </ligand>
</feature>
<dbReference type="InterPro" id="IPR001650">
    <property type="entry name" value="Helicase_C-like"/>
</dbReference>
<comment type="pathway">
    <text evidence="7">Amino-acid biosynthesis; L-methionine biosynthesis via salvage pathway; L-methionine from S-methyl-5-thio-alpha-D-ribose 1-phosphate: step 2/6.</text>
</comment>
<comment type="catalytic activity">
    <reaction evidence="7">
        <text>5-(methylsulfanyl)-D-ribulose 1-phosphate = 5-methylsulfanyl-2,3-dioxopentyl phosphate + H2O</text>
        <dbReference type="Rhea" id="RHEA:15549"/>
        <dbReference type="ChEBI" id="CHEBI:15377"/>
        <dbReference type="ChEBI" id="CHEBI:58548"/>
        <dbReference type="ChEBI" id="CHEBI:58828"/>
        <dbReference type="EC" id="4.2.1.109"/>
    </reaction>
</comment>
<evidence type="ECO:0000256" key="3">
    <source>
        <dbReference type="ARBA" id="ARBA00022723"/>
    </source>
</evidence>
<protein>
    <recommendedName>
        <fullName evidence="7">Methylthioribulose-1-phosphate dehydratase</fullName>
        <shortName evidence="7">MTRu-1-P dehydratase</shortName>
        <ecNumber evidence="7">4.2.1.109</ecNumber>
    </recommendedName>
</protein>
<dbReference type="SMART" id="SM00490">
    <property type="entry name" value="HELICc"/>
    <property type="match status" value="1"/>
</dbReference>
<feature type="domain" description="Helicase C-terminal" evidence="9">
    <location>
        <begin position="406"/>
        <end position="589"/>
    </location>
</feature>
<dbReference type="InterPro" id="IPR017714">
    <property type="entry name" value="MethylthioRu-1-P_deHdtase_MtnB"/>
</dbReference>
<keyword evidence="4 7" id="KW-0862">Zinc</keyword>
<comment type="subcellular location">
    <subcellularLocation>
        <location evidence="7">Cytoplasm</location>
    </subcellularLocation>
</comment>
<dbReference type="InterPro" id="IPR001303">
    <property type="entry name" value="Aldolase_II/adducin_N"/>
</dbReference>
<feature type="compositionally biased region" description="Polar residues" evidence="8">
    <location>
        <begin position="763"/>
        <end position="778"/>
    </location>
</feature>
<comment type="caution">
    <text evidence="7">Lacks conserved residue(s) required for the propagation of feature annotation.</text>
</comment>
<evidence type="ECO:0000256" key="8">
    <source>
        <dbReference type="SAM" id="MobiDB-lite"/>
    </source>
</evidence>
<keyword evidence="1 7" id="KW-0963">Cytoplasm</keyword>
<keyword evidence="6 7" id="KW-0456">Lyase</keyword>
<dbReference type="InterPro" id="IPR032284">
    <property type="entry name" value="RecQ_Zn-bd"/>
</dbReference>
<evidence type="ECO:0000256" key="2">
    <source>
        <dbReference type="ARBA" id="ARBA00022605"/>
    </source>
</evidence>
<feature type="binding site" evidence="7">
    <location>
        <position position="109"/>
    </location>
    <ligand>
        <name>Zn(2+)</name>
        <dbReference type="ChEBI" id="CHEBI:29105"/>
    </ligand>
</feature>
<dbReference type="FunFam" id="3.40.225.10:FF:000003">
    <property type="entry name" value="Methylthioribulose-1-phosphate dehydratase"/>
    <property type="match status" value="1"/>
</dbReference>
<dbReference type="PROSITE" id="PS51194">
    <property type="entry name" value="HELICASE_CTER"/>
    <property type="match status" value="1"/>
</dbReference>
<evidence type="ECO:0000256" key="6">
    <source>
        <dbReference type="ARBA" id="ARBA00023239"/>
    </source>
</evidence>
<dbReference type="EMBL" id="JANIEX010000541">
    <property type="protein sequence ID" value="KAJ3565766.1"/>
    <property type="molecule type" value="Genomic_DNA"/>
</dbReference>
<dbReference type="Pfam" id="PF16124">
    <property type="entry name" value="RecQ_Zn_bind"/>
    <property type="match status" value="1"/>
</dbReference>
<dbReference type="GO" id="GO:0019509">
    <property type="term" value="P:L-methionine salvage from methylthioadenosine"/>
    <property type="evidence" value="ECO:0007669"/>
    <property type="project" value="UniProtKB-UniRule"/>
</dbReference>
<proteinExistence type="inferred from homology"/>
<gene>
    <name evidence="7" type="primary">MDE1</name>
    <name evidence="10" type="ORF">NP233_g7433</name>
</gene>
<dbReference type="HAMAP" id="MF_03116">
    <property type="entry name" value="Salvage_MtnB_euk"/>
    <property type="match status" value="1"/>
</dbReference>
<evidence type="ECO:0000313" key="11">
    <source>
        <dbReference type="Proteomes" id="UP001213000"/>
    </source>
</evidence>
<dbReference type="Gene3D" id="3.40.50.300">
    <property type="entry name" value="P-loop containing nucleotide triphosphate hydrolases"/>
    <property type="match status" value="2"/>
</dbReference>
<accession>A0AAD5YSS7</accession>
<evidence type="ECO:0000256" key="4">
    <source>
        <dbReference type="ARBA" id="ARBA00022833"/>
    </source>
</evidence>
<name>A0AAD5YSS7_9AGAR</name>
<dbReference type="Proteomes" id="UP001213000">
    <property type="component" value="Unassembled WGS sequence"/>
</dbReference>
<dbReference type="NCBIfam" id="TIGR03328">
    <property type="entry name" value="salvage_mtnB"/>
    <property type="match status" value="1"/>
</dbReference>
<dbReference type="InterPro" id="IPR027514">
    <property type="entry name" value="Salvage_MtnB_euk"/>
</dbReference>
<dbReference type="GO" id="GO:0046570">
    <property type="term" value="F:methylthioribulose 1-phosphate dehydratase activity"/>
    <property type="evidence" value="ECO:0007669"/>
    <property type="project" value="UniProtKB-UniRule"/>
</dbReference>
<evidence type="ECO:0000313" key="10">
    <source>
        <dbReference type="EMBL" id="KAJ3565766.1"/>
    </source>
</evidence>
<keyword evidence="5 7" id="KW-0486">Methionine biosynthesis</keyword>
<comment type="caution">
    <text evidence="10">The sequence shown here is derived from an EMBL/GenBank/DDBJ whole genome shotgun (WGS) entry which is preliminary data.</text>
</comment>
<dbReference type="PANTHER" id="PTHR10640:SF7">
    <property type="entry name" value="METHYLTHIORIBULOSE-1-PHOSPHATE DEHYDRATASE"/>
    <property type="match status" value="1"/>
</dbReference>
<dbReference type="InterPro" id="IPR036409">
    <property type="entry name" value="Aldolase_II/adducin_N_sf"/>
</dbReference>
<dbReference type="PANTHER" id="PTHR10640">
    <property type="entry name" value="METHYLTHIORIBULOSE-1-PHOSPHATE DEHYDRATASE"/>
    <property type="match status" value="1"/>
</dbReference>
<evidence type="ECO:0000256" key="7">
    <source>
        <dbReference type="HAMAP-Rule" id="MF_03116"/>
    </source>
</evidence>
<evidence type="ECO:0000259" key="9">
    <source>
        <dbReference type="PROSITE" id="PS51194"/>
    </source>
</evidence>
<sequence length="910" mass="101657">MTETQLHQPANLIPELCQSFYRLGWVTGTGGGICIRQGDKVYIAPSGVQKERIKPEHIFVLPYPQSSPSPHTDRVFLRRPPLNLKESACTPLFWNSFDLRNAGSCIHTHSQHAVMATLLWKGPVFTISHQMIKGVRIGGTGAALSYLDTLVIPIIENTPFEEDLRDSMAEAMTKYPDAAGVLVRRHGVYVWGTDWEKAKTQTECLDYLFEIGVKMQLAGLPTVLNPIETTAHLTRLNECFETTMAHQRDDSFHDGYELLSKGTMISPNQQRAEEIILDTGQDVFVLAPTGMGKLPAIMAKTGVTLVISPLCEVENLRRKGVNVVAWTAETDKDERQEIEQDLKSRWPRIRLLYSAWIRSIAREILDNRLHPNIRRDVQKPQPESIGPLYLRVRYPVNLESNARMQDIFDYITLLYQRRNRASSGIVYCRAKVTCDALASFLRGKGLNAKPYHRGISAGILRQTLRSWSAGGLGEPGGVDLVVATVAFGLGIDKADVRYIIHYDLPASFEGYYQETGRAGRDGQVTRALVLIGASLTDCPIQAIKVYPLLLEDAARVRELVSTSNPNRLQDGFDGPSPTQRATSSLDELIQYAENVTTCRHITICQYFGEIVDSNDPEVVEAYCNDMCDACKYPQKTQARAKVLTPHSAIIQREPPKTAQSIPEKKVPIISGQNRQPSVLDDNKRGYPGDSDNALRGHKKAKISVARPLTQETMPFQSEKRLSKPFKPPTKMPKGREPEIVEDEPSVDDVVTTTREVPDGYSESLANSSTSPGNPEPSQVRLQIDALSQQQRAESSGDTTVPLELPGFQVQLENPTSSKVQLTPRMAAFTKLWRGLSSLDLDKSIESAHCKKLRNNAYTASPESASLMPYLCLVLQKDIIIKQTEWLKQSTTWLKDIWAQIQGWMKILLKT</sequence>
<dbReference type="AlphaFoldDB" id="A0AAD5YSS7"/>
<feature type="binding site" evidence="7">
    <location>
        <position position="186"/>
    </location>
    <ligand>
        <name>Zn(2+)</name>
        <dbReference type="ChEBI" id="CHEBI:29105"/>
    </ligand>
</feature>
<keyword evidence="11" id="KW-1185">Reference proteome</keyword>
<dbReference type="Pfam" id="PF00271">
    <property type="entry name" value="Helicase_C"/>
    <property type="match status" value="1"/>
</dbReference>
<comment type="cofactor">
    <cofactor evidence="7">
        <name>Zn(2+)</name>
        <dbReference type="ChEBI" id="CHEBI:29105"/>
    </cofactor>
    <text evidence="7">Binds 1 zinc ion per subunit.</text>
</comment>
<dbReference type="Pfam" id="PF00596">
    <property type="entry name" value="Aldolase_II"/>
    <property type="match status" value="1"/>
</dbReference>
<dbReference type="Gene3D" id="3.40.225.10">
    <property type="entry name" value="Class II aldolase/adducin N-terminal domain"/>
    <property type="match status" value="1"/>
</dbReference>
<dbReference type="SUPFAM" id="SSF53639">
    <property type="entry name" value="AraD/HMP-PK domain-like"/>
    <property type="match status" value="1"/>
</dbReference>
<keyword evidence="2 7" id="KW-0028">Amino-acid biosynthesis</keyword>
<dbReference type="GO" id="GO:0008270">
    <property type="term" value="F:zinc ion binding"/>
    <property type="evidence" value="ECO:0007669"/>
    <property type="project" value="UniProtKB-UniRule"/>
</dbReference>
<dbReference type="GO" id="GO:0005737">
    <property type="term" value="C:cytoplasm"/>
    <property type="evidence" value="ECO:0007669"/>
    <property type="project" value="UniProtKB-SubCell"/>
</dbReference>
<evidence type="ECO:0000256" key="1">
    <source>
        <dbReference type="ARBA" id="ARBA00022490"/>
    </source>
</evidence>
<organism evidence="10 11">
    <name type="scientific">Leucocoprinus birnbaumii</name>
    <dbReference type="NCBI Taxonomy" id="56174"/>
    <lineage>
        <taxon>Eukaryota</taxon>
        <taxon>Fungi</taxon>
        <taxon>Dikarya</taxon>
        <taxon>Basidiomycota</taxon>
        <taxon>Agaricomycotina</taxon>
        <taxon>Agaricomycetes</taxon>
        <taxon>Agaricomycetidae</taxon>
        <taxon>Agaricales</taxon>
        <taxon>Agaricineae</taxon>
        <taxon>Agaricaceae</taxon>
        <taxon>Leucocoprinus</taxon>
    </lineage>
</organism>
<dbReference type="InterPro" id="IPR027417">
    <property type="entry name" value="P-loop_NTPase"/>
</dbReference>
<dbReference type="SMART" id="SM01007">
    <property type="entry name" value="Aldolase_II"/>
    <property type="match status" value="1"/>
</dbReference>
<evidence type="ECO:0000256" key="5">
    <source>
        <dbReference type="ARBA" id="ARBA00023167"/>
    </source>
</evidence>
<comment type="function">
    <text evidence="7">Catalyzes the dehydration of methylthioribulose-1-phosphate (MTRu-1-P) into 2,3-diketo-5-methylthiopentyl-1-phosphate (DK-MTP-1-P).</text>
</comment>